<feature type="domain" description="N-acetyltransferase" evidence="3">
    <location>
        <begin position="3"/>
        <end position="163"/>
    </location>
</feature>
<organism evidence="4 5">
    <name type="scientific">Levilactobacillus tujiorum</name>
    <dbReference type="NCBI Taxonomy" id="2912243"/>
    <lineage>
        <taxon>Bacteria</taxon>
        <taxon>Bacillati</taxon>
        <taxon>Bacillota</taxon>
        <taxon>Bacilli</taxon>
        <taxon>Lactobacillales</taxon>
        <taxon>Lactobacillaceae</taxon>
        <taxon>Levilactobacillus</taxon>
    </lineage>
</organism>
<proteinExistence type="predicted"/>
<evidence type="ECO:0000313" key="4">
    <source>
        <dbReference type="EMBL" id="NLR29335.1"/>
    </source>
</evidence>
<dbReference type="InterPro" id="IPR000182">
    <property type="entry name" value="GNAT_dom"/>
</dbReference>
<dbReference type="RefSeq" id="WP_168849097.1">
    <property type="nucleotide sequence ID" value="NZ_JAAVSD010000008.1"/>
</dbReference>
<evidence type="ECO:0000256" key="1">
    <source>
        <dbReference type="ARBA" id="ARBA00022679"/>
    </source>
</evidence>
<dbReference type="SUPFAM" id="SSF55729">
    <property type="entry name" value="Acyl-CoA N-acyltransferases (Nat)"/>
    <property type="match status" value="1"/>
</dbReference>
<evidence type="ECO:0000256" key="2">
    <source>
        <dbReference type="ARBA" id="ARBA00023315"/>
    </source>
</evidence>
<protein>
    <submittedName>
        <fullName evidence="4">GNAT family N-acetyltransferase</fullName>
    </submittedName>
</protein>
<dbReference type="EMBL" id="JAAVSD010000008">
    <property type="protein sequence ID" value="NLR29335.1"/>
    <property type="molecule type" value="Genomic_DNA"/>
</dbReference>
<evidence type="ECO:0000259" key="3">
    <source>
        <dbReference type="PROSITE" id="PS51186"/>
    </source>
</evidence>
<dbReference type="CDD" id="cd04301">
    <property type="entry name" value="NAT_SF"/>
    <property type="match status" value="1"/>
</dbReference>
<dbReference type="Proteomes" id="UP000707477">
    <property type="component" value="Unassembled WGS sequence"/>
</dbReference>
<dbReference type="InterPro" id="IPR016181">
    <property type="entry name" value="Acyl_CoA_acyltransferase"/>
</dbReference>
<sequence length="164" mass="18215">MSITINPVQPQDLDQIMVIERAGFSPAEAATEASMAERIRQIADTFLVAKEGGSVLGYIVGPAFNQRYLTDDLFEQTLPNAADAPYQTVLSLAVRPQRQGQGIASQLLTVLDRVARSQRRQAITLTCLERLVPFYERNGYRNEGVSASQHAGEVWFNMVRDLTD</sequence>
<dbReference type="Gene3D" id="3.40.630.30">
    <property type="match status" value="1"/>
</dbReference>
<accession>A0ABX1L2T0</accession>
<dbReference type="Pfam" id="PF13508">
    <property type="entry name" value="Acetyltransf_7"/>
    <property type="match status" value="1"/>
</dbReference>
<gene>
    <name evidence="4" type="ORF">HEQ44_03975</name>
</gene>
<dbReference type="PROSITE" id="PS51186">
    <property type="entry name" value="GNAT"/>
    <property type="match status" value="1"/>
</dbReference>
<keyword evidence="1" id="KW-0808">Transferase</keyword>
<keyword evidence="5" id="KW-1185">Reference proteome</keyword>
<dbReference type="PANTHER" id="PTHR10908">
    <property type="entry name" value="SEROTONIN N-ACETYLTRANSFERASE"/>
    <property type="match status" value="1"/>
</dbReference>
<dbReference type="InterPro" id="IPR051635">
    <property type="entry name" value="SNAT-like"/>
</dbReference>
<dbReference type="PANTHER" id="PTHR10908:SF0">
    <property type="entry name" value="SEROTONIN N-ACETYLTRANSFERASE"/>
    <property type="match status" value="1"/>
</dbReference>
<keyword evidence="2" id="KW-0012">Acyltransferase</keyword>
<evidence type="ECO:0000313" key="5">
    <source>
        <dbReference type="Proteomes" id="UP000707477"/>
    </source>
</evidence>
<name>A0ABX1L2T0_9LACO</name>
<reference evidence="4 5" key="1">
    <citation type="submission" date="2020-03" db="EMBL/GenBank/DDBJ databases">
        <authorList>
            <person name="Zhang Z."/>
            <person name="Guo Z."/>
            <person name="Hou Q."/>
            <person name="Shen X."/>
        </authorList>
    </citation>
    <scope>NUCLEOTIDE SEQUENCE [LARGE SCALE GENOMIC DNA]</scope>
    <source>
        <strain evidence="4 5">HBUAS51329</strain>
    </source>
</reference>
<comment type="caution">
    <text evidence="4">The sequence shown here is derived from an EMBL/GenBank/DDBJ whole genome shotgun (WGS) entry which is preliminary data.</text>
</comment>